<keyword evidence="2" id="KW-1185">Reference proteome</keyword>
<organism evidence="1 2">
    <name type="scientific">Spiromyces aspiralis</name>
    <dbReference type="NCBI Taxonomy" id="68401"/>
    <lineage>
        <taxon>Eukaryota</taxon>
        <taxon>Fungi</taxon>
        <taxon>Fungi incertae sedis</taxon>
        <taxon>Zoopagomycota</taxon>
        <taxon>Kickxellomycotina</taxon>
        <taxon>Kickxellomycetes</taxon>
        <taxon>Kickxellales</taxon>
        <taxon>Kickxellaceae</taxon>
        <taxon>Spiromyces</taxon>
    </lineage>
</organism>
<gene>
    <name evidence="1" type="primary">VPS13</name>
    <name evidence="1" type="ORF">EV182_000007</name>
</gene>
<evidence type="ECO:0000313" key="1">
    <source>
        <dbReference type="EMBL" id="KAJ1680426.1"/>
    </source>
</evidence>
<evidence type="ECO:0000313" key="2">
    <source>
        <dbReference type="Proteomes" id="UP001145114"/>
    </source>
</evidence>
<reference evidence="1" key="1">
    <citation type="submission" date="2022-06" db="EMBL/GenBank/DDBJ databases">
        <title>Phylogenomic reconstructions and comparative analyses of Kickxellomycotina fungi.</title>
        <authorList>
            <person name="Reynolds N.K."/>
            <person name="Stajich J.E."/>
            <person name="Barry K."/>
            <person name="Grigoriev I.V."/>
            <person name="Crous P."/>
            <person name="Smith M.E."/>
        </authorList>
    </citation>
    <scope>NUCLEOTIDE SEQUENCE</scope>
    <source>
        <strain evidence="1">RSA 2271</strain>
    </source>
</reference>
<proteinExistence type="predicted"/>
<dbReference type="Proteomes" id="UP001145114">
    <property type="component" value="Unassembled WGS sequence"/>
</dbReference>
<name>A0ACC1HYN7_9FUNG</name>
<dbReference type="EMBL" id="JAMZIH010000001">
    <property type="protein sequence ID" value="KAJ1680426.1"/>
    <property type="molecule type" value="Genomic_DNA"/>
</dbReference>
<accession>A0ACC1HYN7</accession>
<comment type="caution">
    <text evidence="1">The sequence shown here is derived from an EMBL/GenBank/DDBJ whole genome shotgun (WGS) entry which is preliminary data.</text>
</comment>
<protein>
    <submittedName>
        <fullName evidence="1">Vacuolar protein sorting-associated protein 13</fullName>
    </submittedName>
</protein>
<sequence length="3618" mass="404983">MFEGIVANVLNKVLGDYVANLETNQLNVGIWQGRLRSMSCDVKLHKLRLRKDALDRFDLPIDVLEADPYWPCLTLLPSLHGLPGYLGTLTLKIPWSNLKGQPMKVNIEDVYLLACPRFGTKFNEQEEIERGIAKKLKKLDEFELLNRPKISQEDDQKQATFTEQLVTKIVDNLQVTIKNIHIRYEDNVSNPEARFAVGFTLSELSAVSTNKDWDPTFLQEPSSTIHKLLKLRRLSSYWDTRTESLAGLPTNIFIEKFIQSITSTSRHAVLIPIEGTGKLIVHKKPPEGEPRRTASFEFDQLAFELSEEQYRDILLLMTQFDYSMRQRRYRKFRPPPNIRPKDDPRAVYNEIHERSQRWTEEHLVEVGQDRRDYMRLYTKKSVHGDLSDAAEDENFRHLERKLPYDMLRLFRSLCQKDIARERAIFRKRQEIEHTKRLEQQQNRDGWFGGWLRGWGTSDQTKEEEEKSAEPEPVLTDEQIQELYDAIDYNEETVNTYDLPPETVLLQANVKLNSGSIKIKLDRNGHEHVLLAAVLDHCHLGIVRRPKNMVIDISVHQFRVNDGTVDGSIYPTIIYVHSPHSNISSGPESDVDLRLEGVPAAKDGLAIAAADVVEQCVKLSNDDDAASYSSGSSVATDSEQNEFASRSHFCGLSKHEPFMHIHFEKYPLSGKSDSLLKVRAQSLNIVYHPKAIRETLNFFKPPSSTAESINALIAAASKSVRGLGNQTRAELEYVLEKHKTLNLQVDFDAPVIVVPQDITDPRSPIVVLDMGHLNIVSDLVPSEELQRIRSRDGQDLSENEMAELEGLMYDQFTVELHSTQLLVGNELPACIDVIRSGRTNPQFHVVDRIKLDFGIGLCILKNPSPHMPIFKVDGRLPSLKVYFSDKKYKAIMHTIDLVMEGIDGEDSKPAKKANVASRIQKMRERRRSAQLVRRGHTGAVSAQSFPFTAFGKGGLFGIDVDHEASLNPENSARGSDTASAAPHEAGSDEGSIDSDGDDQADETRAPAARRATLPANAQKRPRREPHRKIATVRFAVDTLIGFVHRERETSQTDLHLADITVSGLTIDVVNRPFDLFADVVIHQVTLEDCLFPDAGARVYALTSDADEADANGEVDKDLVTVHYYRTQDDHPDFDPESGSVGQRVDVDVSYIDVMVIRKTILTYYDFILRTFTDQSPSDDSADEAGIKELVSDVKNQLGIVSSSSSSSFADNDGGDASSMLPQSPEMQTQKAIDTIKVNVNLNGVGVGLCHDDGSPIASLSMAAGRVEVTVTKQVKVDAKIGSLTLMDQLGLPKLCRPPRSNLPAASAAASHEYDPRLLIYIRGDELADLQYQSYDPASSDFPSYDSFLRLRVGAAHITFAEKQCRELIFFGSQFAAMHSVFESARRAAAQQAAQLSETMTQGSQRYRVDIVMNAPVVTFPEGGRMPYEVPEGADRRHTNTITAKLGELTLTNSYHEIHEGEHQLDLNKFALVLKHIGMTSRFYFRDATDSGTFGQFIEQELEILEDVDLTMDINMLVQGRVAGILQPNTEIHSTMRPIRMRLTEEQYQFAYELVQVIGRTFGNDSRRDEPDPLAQDVELDLAILRSPRPSQAERATSEGLVMSPQSFMSAQQRPSPQFAPVSPSPGATGVFATLDFVLVQDLVELEVIEGRRVQPSQLNDASLTRVNFHNLRVKYKSLSNGESKAESEVGAVHAFDSRQNTPSKFTHLISPSAAPLRDADGHHASPIPSIVSGVPQFVCNVDLHPGQATIVTATLDSPRIILVIDHIFSLWQFVVKPFGPEGSSQRQNQDHWPSDDGLSPTPSDHRPYPRESQGQAARTSPTTGSGETELIYKLNMVNPEIVLLADSRSETSEAMILSVREVIMAQEGVFCAQIDSISISICTIGHALETSRSIVDPFSVDVTMVNDVSSDDGSDTHASVPLTDVAVHIGALTLRLGYRDISLMLRVWDEINELLSNKSKTDADDKGSKSQSSASLSQERGDWMSFDDSGSGYSRRTHHGADLNPGSTAGHALNELPEVYQKMRVSFESSRLVLIRELFDMPMYDLYVRAFHIDISDWSKLLALHSDLNLQASFFNRRNSHWEPLAEPWKFSIGWQSIPQPSGRVATKLDLISNDKLETDISYMFIVETLDYISMLNKELKSTSLTLKRGDHRPYVIHNRTGEGCHVWIDAAGDSTALEESGIDNTPVLIRDNERRPWRFEDWRQRRETLEAKTNQLGIQFDNGKWQWVRRVQVDLEGVKYYALRPDIDKVKHYLAIDVSLNPQDRVKQVVLRSPLEVVNRTTVPMELVLCDNRHQHIGPVVKLDIGERYPVPIARCYDHGILVRPDERFGFEWSTKYFRWRDFVSNSSGGLIRCNKLVARVNSERGNDKLPFYVYVNASHHASGPRRHEYPFMTITLAAPLEIENLLPYDFKFQIINQATREVWTNSLARGGVSAVHCFRPGELMIFRMLVPDAGFVKCEGSIIESSTDEFPVESHITLLDAYDRKLELNLHRADIESTGNRCFKVSVYSPYVMINKTGLEMSFGRKGFFSGQTAMAGQNAHANLPLEPDQALSRSATREGASSAAENVLDSQPGGSGGSLWKPVMFSYGTLDLRNRALVKVGNSKWSEPLSFEALGSSFVIEIPGRNSRDRIHLGVEVEPGQGRYHHTKVVTFTPRFILKNNTGFAINFRQVGRKESRTIGVDERYAFGFMDWEKAKQLSVAVASSNGIRHPWSAPFDIEKLGNAHLKLTEFVPPDSHGQHSEPWAEKTMLLRIEVMLQGACVFVVITTERHYWPYQIDNFTGVSIMFHQKSNRAVPVAEVPKTLAQVDSFSHLSLSSTANVYSQDESAALYIKKYHLNSGESLQYAWDFPTFPNKELVVLIGDRKFNVSLHEIGRREPFCYNPRATNPIFYTIRVEVVAQGPQHVLRLMPYHRPLDMGVYRHNHPTMPIDTASTLVSHPASAQPSIQPQPSAASEVTMATESLAPHPRSSEPASAREPQFIFNLCLNGGIGISLLNREVREILYITLWGITFSYHESAEDQDIQLTLRWLQIDNQTHNALFPILIYPTDLDSGPSSAAQQQQQQQQQTSTSDAQSASSVSSSSKGMFDRRVKSAADDPSSTKSRPLVYASMTRKKGQKYGVEYLKFFTILLQEVSIELDMNILLDILDLTQLDVPGWRVSGERLYDEGPISEPQESDEGRQFYFEVLHLHPVRLNISFMRSSPQDAEGAVGTNPASSFDLVAYATNVLTMAIGNVNDAPIAMNALAIENVCVSLPVLLERIQTHYTHEFLSQIYKVVGSADLLGNPVGLFSTISSGVTDVFYEPYQGFISSDPSRGIGVGLAKGAGSLFKKTVYGVTDSMYRLTGSVSKGLSVATLDKSFHSKRQLARRRHRPKHALYGVAWGAESFAKSLASGITGVIQRPIEGAEKEGVSGFIKGVGKGVVGLITKPAVGIFDMASNVSEGIRNTTTVFEEHDLDRQRLPRYVRRDKILEPYSQREALGQAWMRELADGRFAHDDYAAHLELTRSGMVVLLTYSRIILFRHHRRATLGSSSSSASSGSLSASGATVEWANEITKLYSIKLEESGIVVELRKTRDEPVNPRWFIPINERQSRRWFYSKIEEVVKTIASDNTAGIP</sequence>